<name>A0A098R257_9SPIO</name>
<evidence type="ECO:0000313" key="2">
    <source>
        <dbReference type="Proteomes" id="UP000029692"/>
    </source>
</evidence>
<dbReference type="OrthoDB" id="368044at2"/>
<dbReference type="AlphaFoldDB" id="A0A098R257"/>
<dbReference type="eggNOG" id="COG0546">
    <property type="taxonomic scope" value="Bacteria"/>
</dbReference>
<evidence type="ECO:0000313" key="1">
    <source>
        <dbReference type="EMBL" id="KGE73806.1"/>
    </source>
</evidence>
<reference evidence="1 2" key="1">
    <citation type="submission" date="2014-05" db="EMBL/GenBank/DDBJ databases">
        <title>De novo Genome Sequence of Spirocheata sp.</title>
        <authorList>
            <person name="Shivani Y."/>
            <person name="Subhash Y."/>
            <person name="Tushar L."/>
            <person name="Sasikala C."/>
            <person name="Ramana C.V."/>
        </authorList>
    </citation>
    <scope>NUCLEOTIDE SEQUENCE [LARGE SCALE GENOMIC DNA]</scope>
    <source>
        <strain evidence="1 2">JC230</strain>
    </source>
</reference>
<proteinExistence type="predicted"/>
<evidence type="ECO:0008006" key="3">
    <source>
        <dbReference type="Google" id="ProtNLM"/>
    </source>
</evidence>
<organism evidence="1 2">
    <name type="scientific">Spirochaeta lutea</name>
    <dbReference type="NCBI Taxonomy" id="1480694"/>
    <lineage>
        <taxon>Bacteria</taxon>
        <taxon>Pseudomonadati</taxon>
        <taxon>Spirochaetota</taxon>
        <taxon>Spirochaetia</taxon>
        <taxon>Spirochaetales</taxon>
        <taxon>Spirochaetaceae</taxon>
        <taxon>Spirochaeta</taxon>
    </lineage>
</organism>
<comment type="caution">
    <text evidence="1">The sequence shown here is derived from an EMBL/GenBank/DDBJ whole genome shotgun (WGS) entry which is preliminary data.</text>
</comment>
<dbReference type="RefSeq" id="WP_156104530.1">
    <property type="nucleotide sequence ID" value="NZ_JNUP01000003.1"/>
</dbReference>
<sequence length="290" mass="32825">MYKKADSHSINPPNKIGATSLANLALDFDGVICNSVEECLRTSLMSWISLSKDLDFAHAFQVLGDSDASARLRPHFYRLRPWCSTGSDFVVLQALVSQTPDPERQELSGRKFAKYRDACPPDRIKAYREVFYRGREFLCSSHGAWWMEGNNPYPWVEGNLQSLASNPQVIILSTKKAGFISAILRAWGVEWPSGRIYEAGPGVAKSHVLQELYRVSRNYRGNWILIDDFLPHLQEAQHLPFIRGIHAQWGYTLGVQTEPTIPAISHQEFIKFIDPYLAGPDLTRRHTPPG</sequence>
<protein>
    <recommendedName>
        <fullName evidence="3">HAD family hydrolase</fullName>
    </recommendedName>
</protein>
<gene>
    <name evidence="1" type="ORF">DC28_00880</name>
</gene>
<dbReference type="STRING" id="1480694.DC28_00880"/>
<dbReference type="Proteomes" id="UP000029692">
    <property type="component" value="Unassembled WGS sequence"/>
</dbReference>
<keyword evidence="2" id="KW-1185">Reference proteome</keyword>
<dbReference type="EMBL" id="JNUP01000003">
    <property type="protein sequence ID" value="KGE73806.1"/>
    <property type="molecule type" value="Genomic_DNA"/>
</dbReference>
<accession>A0A098R257</accession>